<organism evidence="6 7">
    <name type="scientific">Talaromyces proteolyticus</name>
    <dbReference type="NCBI Taxonomy" id="1131652"/>
    <lineage>
        <taxon>Eukaryota</taxon>
        <taxon>Fungi</taxon>
        <taxon>Dikarya</taxon>
        <taxon>Ascomycota</taxon>
        <taxon>Pezizomycotina</taxon>
        <taxon>Eurotiomycetes</taxon>
        <taxon>Eurotiomycetidae</taxon>
        <taxon>Eurotiales</taxon>
        <taxon>Trichocomaceae</taxon>
        <taxon>Talaromyces</taxon>
        <taxon>Talaromyces sect. Bacilispori</taxon>
    </lineage>
</organism>
<dbReference type="InterPro" id="IPR009000">
    <property type="entry name" value="Transl_B-barrel_sf"/>
</dbReference>
<dbReference type="SUPFAM" id="SSF52540">
    <property type="entry name" value="P-loop containing nucleoside triphosphate hydrolases"/>
    <property type="match status" value="1"/>
</dbReference>
<proteinExistence type="inferred from homology"/>
<keyword evidence="7" id="KW-1185">Reference proteome</keyword>
<dbReference type="EMBL" id="JAJTJA010000009">
    <property type="protein sequence ID" value="KAH8693904.1"/>
    <property type="molecule type" value="Genomic_DNA"/>
</dbReference>
<sequence length="456" mass="49458">MSRYELALESAKWYNPPLNIVVIGHGDSGKSTLAGHLMYLAGSVGRDAIHEFEEEGDSSSKYAWIVDKTKEERDEGITMNATLARFQTSKYQITMINTPGDSDYIENVAMGAAVADCALLVVSADPNEFNDGLPQVREHALLAFFLGIRQVIVAVNKMDLCGWSQDQFKDVSEKIRTLLRKIGFNIMTISFVPTSGFEGDNLLVESVNLRWYTEGTFSQYGLSKPGFTRQLLYREGEASGTSLLDAIDTIEVPARPKDKPLRVTIHSVHDIDGVGTVPVGCVQTGTLSPGMSVTFAPSGTTAEVLSIERHHEELEEAKAGDIVSFSISDDGPVSRGDVASDPDNDPATGCESFDVHLMVIGPHCQISSGDTATVFCHTANVECTLEPLRKIDRRTGETVENNPSSLKQGDTGVVKIIPSESMCVEVYSNYPGLGRVVVRGSDKTIAVGRVVDVETD</sequence>
<dbReference type="GO" id="GO:0003924">
    <property type="term" value="F:GTPase activity"/>
    <property type="evidence" value="ECO:0007669"/>
    <property type="project" value="InterPro"/>
</dbReference>
<evidence type="ECO:0000256" key="2">
    <source>
        <dbReference type="ARBA" id="ARBA00013870"/>
    </source>
</evidence>
<dbReference type="InterPro" id="IPR054696">
    <property type="entry name" value="GTP-eEF1A_C"/>
</dbReference>
<comment type="caution">
    <text evidence="6">The sequence shown here is derived from an EMBL/GenBank/DDBJ whole genome shotgun (WGS) entry which is preliminary data.</text>
</comment>
<evidence type="ECO:0000256" key="1">
    <source>
        <dbReference type="ARBA" id="ARBA00007249"/>
    </source>
</evidence>
<dbReference type="Gene3D" id="2.40.30.10">
    <property type="entry name" value="Translation factors"/>
    <property type="match status" value="2"/>
</dbReference>
<evidence type="ECO:0000256" key="3">
    <source>
        <dbReference type="ARBA" id="ARBA00022741"/>
    </source>
</evidence>
<dbReference type="Pfam" id="PF22594">
    <property type="entry name" value="GTP-eEF1A_C"/>
    <property type="match status" value="1"/>
</dbReference>
<reference evidence="6" key="1">
    <citation type="submission" date="2021-12" db="EMBL/GenBank/DDBJ databases">
        <title>Convergent genome expansion in fungi linked to evolution of root-endophyte symbiosis.</title>
        <authorList>
            <consortium name="DOE Joint Genome Institute"/>
            <person name="Ke Y.-H."/>
            <person name="Bonito G."/>
            <person name="Liao H.-L."/>
            <person name="Looney B."/>
            <person name="Rojas-Flechas A."/>
            <person name="Nash J."/>
            <person name="Hameed K."/>
            <person name="Schadt C."/>
            <person name="Martin F."/>
            <person name="Crous P.W."/>
            <person name="Miettinen O."/>
            <person name="Magnuson J.K."/>
            <person name="Labbe J."/>
            <person name="Jacobson D."/>
            <person name="Doktycz M.J."/>
            <person name="Veneault-Fourrey C."/>
            <person name="Kuo A."/>
            <person name="Mondo S."/>
            <person name="Calhoun S."/>
            <person name="Riley R."/>
            <person name="Ohm R."/>
            <person name="LaButti K."/>
            <person name="Andreopoulos B."/>
            <person name="Pangilinan J."/>
            <person name="Nolan M."/>
            <person name="Tritt A."/>
            <person name="Clum A."/>
            <person name="Lipzen A."/>
            <person name="Daum C."/>
            <person name="Barry K."/>
            <person name="Grigoriev I.V."/>
            <person name="Vilgalys R."/>
        </authorList>
    </citation>
    <scope>NUCLEOTIDE SEQUENCE</scope>
    <source>
        <strain evidence="6">PMI_201</strain>
    </source>
</reference>
<dbReference type="InterPro" id="IPR000795">
    <property type="entry name" value="T_Tr_GTP-bd_dom"/>
</dbReference>
<dbReference type="InterPro" id="IPR004161">
    <property type="entry name" value="EFTu-like_2"/>
</dbReference>
<comment type="similarity">
    <text evidence="1">Belongs to the TRAFAC class translation factor GTPase superfamily. Classic translation factor GTPase family. EF-Tu/EF-1A subfamily.</text>
</comment>
<dbReference type="Proteomes" id="UP001201262">
    <property type="component" value="Unassembled WGS sequence"/>
</dbReference>
<keyword evidence="4" id="KW-0342">GTP-binding</keyword>
<name>A0AAD4KLB4_9EURO</name>
<dbReference type="RefSeq" id="XP_046069574.1">
    <property type="nucleotide sequence ID" value="XM_046211682.1"/>
</dbReference>
<dbReference type="GeneID" id="70241969"/>
<dbReference type="PRINTS" id="PR00315">
    <property type="entry name" value="ELONGATNFCT"/>
</dbReference>
<dbReference type="GO" id="GO:0003746">
    <property type="term" value="F:translation elongation factor activity"/>
    <property type="evidence" value="ECO:0007669"/>
    <property type="project" value="UniProtKB-KW"/>
</dbReference>
<dbReference type="SUPFAM" id="SSF50447">
    <property type="entry name" value="Translation proteins"/>
    <property type="match status" value="1"/>
</dbReference>
<dbReference type="PANTHER" id="PTHR23115">
    <property type="entry name" value="TRANSLATION FACTOR"/>
    <property type="match status" value="1"/>
</dbReference>
<dbReference type="SUPFAM" id="SSF50465">
    <property type="entry name" value="EF-Tu/eEF-1alpha/eIF2-gamma C-terminal domain"/>
    <property type="match status" value="1"/>
</dbReference>
<dbReference type="GO" id="GO:0005525">
    <property type="term" value="F:GTP binding"/>
    <property type="evidence" value="ECO:0007669"/>
    <property type="project" value="UniProtKB-KW"/>
</dbReference>
<dbReference type="Pfam" id="PF03144">
    <property type="entry name" value="GTP_EFTU_D2"/>
    <property type="match status" value="1"/>
</dbReference>
<evidence type="ECO:0000313" key="7">
    <source>
        <dbReference type="Proteomes" id="UP001201262"/>
    </source>
</evidence>
<keyword evidence="6" id="KW-0251">Elongation factor</keyword>
<keyword evidence="3" id="KW-0547">Nucleotide-binding</keyword>
<dbReference type="InterPro" id="IPR050100">
    <property type="entry name" value="TRAFAC_GTPase_members"/>
</dbReference>
<dbReference type="InterPro" id="IPR009001">
    <property type="entry name" value="Transl_elong_EF1A/Init_IF2_C"/>
</dbReference>
<dbReference type="Pfam" id="PF00009">
    <property type="entry name" value="GTP_EFTU"/>
    <property type="match status" value="1"/>
</dbReference>
<dbReference type="PROSITE" id="PS51722">
    <property type="entry name" value="G_TR_2"/>
    <property type="match status" value="1"/>
</dbReference>
<evidence type="ECO:0000313" key="6">
    <source>
        <dbReference type="EMBL" id="KAH8693904.1"/>
    </source>
</evidence>
<evidence type="ECO:0000259" key="5">
    <source>
        <dbReference type="PROSITE" id="PS51722"/>
    </source>
</evidence>
<dbReference type="Gene3D" id="3.40.50.300">
    <property type="entry name" value="P-loop containing nucleotide triphosphate hydrolases"/>
    <property type="match status" value="1"/>
</dbReference>
<feature type="domain" description="Tr-type G" evidence="5">
    <location>
        <begin position="15"/>
        <end position="257"/>
    </location>
</feature>
<dbReference type="AlphaFoldDB" id="A0AAD4KLB4"/>
<protein>
    <recommendedName>
        <fullName evidence="2">Elongation factor 1-alpha</fullName>
    </recommendedName>
</protein>
<gene>
    <name evidence="6" type="ORF">BGW36DRAFT_301387</name>
</gene>
<evidence type="ECO:0000256" key="4">
    <source>
        <dbReference type="ARBA" id="ARBA00023134"/>
    </source>
</evidence>
<accession>A0AAD4KLB4</accession>
<keyword evidence="6" id="KW-0648">Protein biosynthesis</keyword>
<dbReference type="InterPro" id="IPR027417">
    <property type="entry name" value="P-loop_NTPase"/>
</dbReference>